<evidence type="ECO:0000256" key="2">
    <source>
        <dbReference type="ARBA" id="ARBA00008779"/>
    </source>
</evidence>
<dbReference type="RefSeq" id="WP_133466594.1">
    <property type="nucleotide sequence ID" value="NZ_SNWI01000011.1"/>
</dbReference>
<dbReference type="CDD" id="cd16144">
    <property type="entry name" value="ARS_like"/>
    <property type="match status" value="1"/>
</dbReference>
<feature type="signal peptide" evidence="7">
    <location>
        <begin position="1"/>
        <end position="21"/>
    </location>
</feature>
<evidence type="ECO:0000256" key="7">
    <source>
        <dbReference type="SAM" id="SignalP"/>
    </source>
</evidence>
<protein>
    <submittedName>
        <fullName evidence="9">Arylsulfatase A-like enzyme</fullName>
    </submittedName>
</protein>
<dbReference type="OrthoDB" id="9777768at2"/>
<dbReference type="AlphaFoldDB" id="A0A4R6GNR7"/>
<keyword evidence="5" id="KW-0378">Hydrolase</keyword>
<comment type="cofactor">
    <cofactor evidence="1">
        <name>Ca(2+)</name>
        <dbReference type="ChEBI" id="CHEBI:29108"/>
    </cofactor>
</comment>
<organism evidence="9 10">
    <name type="scientific">Sunxiuqinia elliptica</name>
    <dbReference type="NCBI Taxonomy" id="655355"/>
    <lineage>
        <taxon>Bacteria</taxon>
        <taxon>Pseudomonadati</taxon>
        <taxon>Bacteroidota</taxon>
        <taxon>Bacteroidia</taxon>
        <taxon>Marinilabiliales</taxon>
        <taxon>Prolixibacteraceae</taxon>
        <taxon>Sunxiuqinia</taxon>
    </lineage>
</organism>
<gene>
    <name evidence="9" type="ORF">DET52_1117</name>
</gene>
<evidence type="ECO:0000313" key="9">
    <source>
        <dbReference type="EMBL" id="TDN96637.1"/>
    </source>
</evidence>
<dbReference type="Pfam" id="PF00884">
    <property type="entry name" value="Sulfatase"/>
    <property type="match status" value="1"/>
</dbReference>
<keyword evidence="6" id="KW-0106">Calcium</keyword>
<dbReference type="InterPro" id="IPR000917">
    <property type="entry name" value="Sulfatase_N"/>
</dbReference>
<evidence type="ECO:0000256" key="3">
    <source>
        <dbReference type="ARBA" id="ARBA00022723"/>
    </source>
</evidence>
<feature type="domain" description="Sulfatase N-terminal" evidence="8">
    <location>
        <begin position="26"/>
        <end position="361"/>
    </location>
</feature>
<dbReference type="Proteomes" id="UP000294848">
    <property type="component" value="Unassembled WGS sequence"/>
</dbReference>
<accession>A0A4R6GNR7</accession>
<evidence type="ECO:0000313" key="10">
    <source>
        <dbReference type="Proteomes" id="UP000294848"/>
    </source>
</evidence>
<name>A0A4R6GNR7_9BACT</name>
<dbReference type="GO" id="GO:0046872">
    <property type="term" value="F:metal ion binding"/>
    <property type="evidence" value="ECO:0007669"/>
    <property type="project" value="UniProtKB-KW"/>
</dbReference>
<evidence type="ECO:0000256" key="4">
    <source>
        <dbReference type="ARBA" id="ARBA00022729"/>
    </source>
</evidence>
<evidence type="ECO:0000256" key="5">
    <source>
        <dbReference type="ARBA" id="ARBA00022801"/>
    </source>
</evidence>
<dbReference type="Gene3D" id="3.30.1120.10">
    <property type="match status" value="1"/>
</dbReference>
<dbReference type="SUPFAM" id="SSF53649">
    <property type="entry name" value="Alkaline phosphatase-like"/>
    <property type="match status" value="1"/>
</dbReference>
<dbReference type="PANTHER" id="PTHR42693:SF42">
    <property type="entry name" value="ARYLSULFATASE G"/>
    <property type="match status" value="1"/>
</dbReference>
<dbReference type="Gene3D" id="3.40.720.10">
    <property type="entry name" value="Alkaline Phosphatase, subunit A"/>
    <property type="match status" value="1"/>
</dbReference>
<sequence length="478" mass="53778">MTIKKNLIAAFLLFSSLTIKAQNRHPNVIFFLVDDLGWNDIQLNGSELYETPNINALAKESVYFNNAYSSYPRCVPSRFSMITGQHPARNGKKDGVPKLFKTKTIAETMKANGYGTFFAGKWHLGHEESSWPHHKGFDINKGGCDAGAPASYFFPYHDSSKSKNNQPYYGLEKGEEGEYITDRLTSETIKYIEENAPSETGKPFFIYLAHYAVHTPLQAKAERISYYQEKIKKLSFDGAPYIFGPDGRAKMWQDNAIYAAMVESVDQSLGRLINTLKERDLYDNTIIIFTSDHGGLSNSGLKNKRELATTNKPLRAGKGHNYEGGIKVPVLVRWPGVTNGKTTESIITGMDYYPSILEMCGLPLCPNAHLDGVSFAPALKGNPINTQRAFYWHQIASRPKSTGDHNSSVIRIANYKLHHFLDDNKIELYNLKHDPFEKNNIAPLFPQVVKQMKQQLEDWKIAIDAAAPKSPKRGNSRK</sequence>
<proteinExistence type="inferred from homology"/>
<dbReference type="InterPro" id="IPR050738">
    <property type="entry name" value="Sulfatase"/>
</dbReference>
<dbReference type="EMBL" id="SNWI01000011">
    <property type="protein sequence ID" value="TDN96637.1"/>
    <property type="molecule type" value="Genomic_DNA"/>
</dbReference>
<dbReference type="PANTHER" id="PTHR42693">
    <property type="entry name" value="ARYLSULFATASE FAMILY MEMBER"/>
    <property type="match status" value="1"/>
</dbReference>
<reference evidence="9 10" key="1">
    <citation type="submission" date="2019-03" db="EMBL/GenBank/DDBJ databases">
        <title>Freshwater and sediment microbial communities from various areas in North America, analyzing microbe dynamics in response to fracking.</title>
        <authorList>
            <person name="Lamendella R."/>
        </authorList>
    </citation>
    <scope>NUCLEOTIDE SEQUENCE [LARGE SCALE GENOMIC DNA]</scope>
    <source>
        <strain evidence="9 10">114D</strain>
    </source>
</reference>
<evidence type="ECO:0000256" key="1">
    <source>
        <dbReference type="ARBA" id="ARBA00001913"/>
    </source>
</evidence>
<evidence type="ECO:0000256" key="6">
    <source>
        <dbReference type="ARBA" id="ARBA00022837"/>
    </source>
</evidence>
<feature type="chain" id="PRO_5020704301" evidence="7">
    <location>
        <begin position="22"/>
        <end position="478"/>
    </location>
</feature>
<dbReference type="PROSITE" id="PS00149">
    <property type="entry name" value="SULFATASE_2"/>
    <property type="match status" value="1"/>
</dbReference>
<dbReference type="InterPro" id="IPR024607">
    <property type="entry name" value="Sulfatase_CS"/>
</dbReference>
<evidence type="ECO:0000259" key="8">
    <source>
        <dbReference type="Pfam" id="PF00884"/>
    </source>
</evidence>
<dbReference type="GO" id="GO:0004065">
    <property type="term" value="F:arylsulfatase activity"/>
    <property type="evidence" value="ECO:0007669"/>
    <property type="project" value="TreeGrafter"/>
</dbReference>
<dbReference type="InterPro" id="IPR017850">
    <property type="entry name" value="Alkaline_phosphatase_core_sf"/>
</dbReference>
<comment type="similarity">
    <text evidence="2">Belongs to the sulfatase family.</text>
</comment>
<comment type="caution">
    <text evidence="9">The sequence shown here is derived from an EMBL/GenBank/DDBJ whole genome shotgun (WGS) entry which is preliminary data.</text>
</comment>
<keyword evidence="3" id="KW-0479">Metal-binding</keyword>
<keyword evidence="4 7" id="KW-0732">Signal</keyword>